<dbReference type="EMBL" id="JACCBN010000001">
    <property type="protein sequence ID" value="NYD39730.1"/>
    <property type="molecule type" value="Genomic_DNA"/>
</dbReference>
<reference evidence="5 6" key="1">
    <citation type="submission" date="2020-07" db="EMBL/GenBank/DDBJ databases">
        <title>Sequencing the genomes of 1000 actinobacteria strains.</title>
        <authorList>
            <person name="Klenk H.-P."/>
        </authorList>
    </citation>
    <scope>NUCLEOTIDE SEQUENCE [LARGE SCALE GENOMIC DNA]</scope>
    <source>
        <strain evidence="5 6">DSM 45772</strain>
    </source>
</reference>
<accession>A0A7Y9J8S6</accession>
<dbReference type="AlphaFoldDB" id="A0A7Y9J8S6"/>
<gene>
    <name evidence="5" type="ORF">BJ983_005832</name>
</gene>
<proteinExistence type="predicted"/>
<dbReference type="PANTHER" id="PTHR43408:SF2">
    <property type="entry name" value="FMN REDUCTASE (NADPH)"/>
    <property type="match status" value="1"/>
</dbReference>
<evidence type="ECO:0000256" key="3">
    <source>
        <dbReference type="ARBA" id="ARBA00023002"/>
    </source>
</evidence>
<dbReference type="InterPro" id="IPR051814">
    <property type="entry name" value="NAD(P)H-dep_FMN_reductase"/>
</dbReference>
<comment type="caution">
    <text evidence="5">The sequence shown here is derived from an EMBL/GenBank/DDBJ whole genome shotgun (WGS) entry which is preliminary data.</text>
</comment>
<organism evidence="5 6">
    <name type="scientific">Actinomycetospora corticicola</name>
    <dbReference type="NCBI Taxonomy" id="663602"/>
    <lineage>
        <taxon>Bacteria</taxon>
        <taxon>Bacillati</taxon>
        <taxon>Actinomycetota</taxon>
        <taxon>Actinomycetes</taxon>
        <taxon>Pseudonocardiales</taxon>
        <taxon>Pseudonocardiaceae</taxon>
        <taxon>Actinomycetospora</taxon>
    </lineage>
</organism>
<evidence type="ECO:0000256" key="1">
    <source>
        <dbReference type="ARBA" id="ARBA00022630"/>
    </source>
</evidence>
<evidence type="ECO:0000313" key="5">
    <source>
        <dbReference type="EMBL" id="NYD39730.1"/>
    </source>
</evidence>
<dbReference type="Pfam" id="PF03358">
    <property type="entry name" value="FMN_red"/>
    <property type="match status" value="1"/>
</dbReference>
<keyword evidence="1" id="KW-0285">Flavoprotein</keyword>
<keyword evidence="3 5" id="KW-0560">Oxidoreductase</keyword>
<evidence type="ECO:0000313" key="6">
    <source>
        <dbReference type="Proteomes" id="UP000535890"/>
    </source>
</evidence>
<evidence type="ECO:0000256" key="2">
    <source>
        <dbReference type="ARBA" id="ARBA00022643"/>
    </source>
</evidence>
<dbReference type="EC" id="1.5.1.38" evidence="5"/>
<sequence>MELLAISGSPSSPSKTVLALSVALARGGEHEDVHTDLFDLREQELVFSDGRDPADYTGATRDAIDRVVAADALLVGTPMYRGGYTGRLKNLFDVLPNDALAGKPIGLVATGGTDHHFLALEHELKPLVGFFRAWAVPGAVYANNTHFSGGELTDDGVRGRLHDLADAVVTFARHMPVVAGPAAPDIPRRSAAES</sequence>
<dbReference type="SUPFAM" id="SSF52218">
    <property type="entry name" value="Flavoproteins"/>
    <property type="match status" value="1"/>
</dbReference>
<protein>
    <submittedName>
        <fullName evidence="5">FMN reductase</fullName>
        <ecNumber evidence="5">1.5.1.38</ecNumber>
    </submittedName>
</protein>
<dbReference type="InterPro" id="IPR005025">
    <property type="entry name" value="FMN_Rdtase-like_dom"/>
</dbReference>
<feature type="domain" description="NADPH-dependent FMN reductase-like" evidence="4">
    <location>
        <begin position="1"/>
        <end position="144"/>
    </location>
</feature>
<keyword evidence="6" id="KW-1185">Reference proteome</keyword>
<name>A0A7Y9J8S6_9PSEU</name>
<dbReference type="RefSeq" id="WP_179797009.1">
    <property type="nucleotide sequence ID" value="NZ_BAABHP010000032.1"/>
</dbReference>
<dbReference type="InterPro" id="IPR029039">
    <property type="entry name" value="Flavoprotein-like_sf"/>
</dbReference>
<dbReference type="GO" id="GO:0052873">
    <property type="term" value="F:FMN reductase (NADPH) activity"/>
    <property type="evidence" value="ECO:0007669"/>
    <property type="project" value="UniProtKB-EC"/>
</dbReference>
<dbReference type="Proteomes" id="UP000535890">
    <property type="component" value="Unassembled WGS sequence"/>
</dbReference>
<evidence type="ECO:0000259" key="4">
    <source>
        <dbReference type="Pfam" id="PF03358"/>
    </source>
</evidence>
<keyword evidence="2" id="KW-0288">FMN</keyword>
<dbReference type="PANTHER" id="PTHR43408">
    <property type="entry name" value="FMN REDUCTASE (NADPH)"/>
    <property type="match status" value="1"/>
</dbReference>
<dbReference type="Gene3D" id="3.40.50.360">
    <property type="match status" value="1"/>
</dbReference>